<dbReference type="AlphaFoldDB" id="A0A1M6NNZ8"/>
<proteinExistence type="predicted"/>
<sequence>MKKCLALLPLLFSCVICIAQPNIGLTVSPGFSFTRTTYQPSDDSQVSKGDMAFRAKFGLEIDFPITETYAFSTGILFAPKKISVVASDFDQITTSIINQKEEYKAQYLQIPATLKLFTSEIQPDLRLFFQLGFMGEILLYDQAFDKDYIMIEKFRFFDFSFTGGIGVEYGAEINTRLYAGVFYDRGLVNVVRDQNDDLAADLSIRMDMLHLKVGVKF</sequence>
<organism evidence="3 4">
    <name type="scientific">Reichenbachiella agariperforans</name>
    <dbReference type="NCBI Taxonomy" id="156994"/>
    <lineage>
        <taxon>Bacteria</taxon>
        <taxon>Pseudomonadati</taxon>
        <taxon>Bacteroidota</taxon>
        <taxon>Cytophagia</taxon>
        <taxon>Cytophagales</taxon>
        <taxon>Reichenbachiellaceae</taxon>
        <taxon>Reichenbachiella</taxon>
    </lineage>
</organism>
<name>A0A1M6NNZ8_REIAG</name>
<reference evidence="4" key="1">
    <citation type="submission" date="2016-11" db="EMBL/GenBank/DDBJ databases">
        <authorList>
            <person name="Varghese N."/>
            <person name="Submissions S."/>
        </authorList>
    </citation>
    <scope>NUCLEOTIDE SEQUENCE [LARGE SCALE GENOMIC DNA]</scope>
    <source>
        <strain evidence="4">DSM 26134</strain>
    </source>
</reference>
<protein>
    <submittedName>
        <fullName evidence="3">Outer membrane protein beta-barrel domain-containing protein</fullName>
    </submittedName>
</protein>
<evidence type="ECO:0000256" key="1">
    <source>
        <dbReference type="SAM" id="SignalP"/>
    </source>
</evidence>
<dbReference type="RefSeq" id="WP_073121255.1">
    <property type="nucleotide sequence ID" value="NZ_FRAA01000002.1"/>
</dbReference>
<dbReference type="InterPro" id="IPR011250">
    <property type="entry name" value="OMP/PagP_B-barrel"/>
</dbReference>
<dbReference type="SUPFAM" id="SSF56925">
    <property type="entry name" value="OMPA-like"/>
    <property type="match status" value="1"/>
</dbReference>
<accession>A0A1M6NNZ8</accession>
<evidence type="ECO:0000313" key="3">
    <source>
        <dbReference type="EMBL" id="SHJ97410.1"/>
    </source>
</evidence>
<evidence type="ECO:0000259" key="2">
    <source>
        <dbReference type="Pfam" id="PF13568"/>
    </source>
</evidence>
<dbReference type="STRING" id="156994.SAMN04488028_102338"/>
<keyword evidence="4" id="KW-1185">Reference proteome</keyword>
<feature type="chain" id="PRO_5012070637" evidence="1">
    <location>
        <begin position="20"/>
        <end position="217"/>
    </location>
</feature>
<keyword evidence="1" id="KW-0732">Signal</keyword>
<dbReference type="EMBL" id="FRAA01000002">
    <property type="protein sequence ID" value="SHJ97410.1"/>
    <property type="molecule type" value="Genomic_DNA"/>
</dbReference>
<dbReference type="InterPro" id="IPR025665">
    <property type="entry name" value="Beta-barrel_OMP_2"/>
</dbReference>
<gene>
    <name evidence="3" type="ORF">SAMN04488028_102338</name>
</gene>
<dbReference type="Proteomes" id="UP000184474">
    <property type="component" value="Unassembled WGS sequence"/>
</dbReference>
<dbReference type="Pfam" id="PF13568">
    <property type="entry name" value="OMP_b-brl_2"/>
    <property type="match status" value="1"/>
</dbReference>
<evidence type="ECO:0000313" key="4">
    <source>
        <dbReference type="Proteomes" id="UP000184474"/>
    </source>
</evidence>
<feature type="domain" description="Outer membrane protein beta-barrel" evidence="2">
    <location>
        <begin position="19"/>
        <end position="190"/>
    </location>
</feature>
<feature type="signal peptide" evidence="1">
    <location>
        <begin position="1"/>
        <end position="19"/>
    </location>
</feature>